<accession>A0A1Y2LQX8</accession>
<proteinExistence type="predicted"/>
<dbReference type="AlphaFoldDB" id="A0A1Y2LQX8"/>
<sequence length="279" mass="31574">MAPPTPFPTPNPTADGSNALPYKWNDVTSKLGLTSATDLSNFILNPIFLAHWTVLRDHMPLTPGTPVNITSLDDKADLRAFTFAIYTAMDSMATSKYDRPTSADQKSWTRIEHVECLVYRAARDFAQPNHLFHLAFERPELKNEPGHKDALSRIRGLAMLAYNLIVNYTLMPPSNVVRKIEAVKPASQPRLSPLPEVRRRWELEHMDVGDLRKTVLDRHRKDEDEREWLIKIFMEDVKDDVGATLVVKEDGDVIVEVEEGAQVGGVKRKFGEGEESEEI</sequence>
<organism evidence="1 2">
    <name type="scientific">Epicoccum nigrum</name>
    <name type="common">Soil fungus</name>
    <name type="synonym">Epicoccum purpurascens</name>
    <dbReference type="NCBI Taxonomy" id="105696"/>
    <lineage>
        <taxon>Eukaryota</taxon>
        <taxon>Fungi</taxon>
        <taxon>Dikarya</taxon>
        <taxon>Ascomycota</taxon>
        <taxon>Pezizomycotina</taxon>
        <taxon>Dothideomycetes</taxon>
        <taxon>Pleosporomycetidae</taxon>
        <taxon>Pleosporales</taxon>
        <taxon>Pleosporineae</taxon>
        <taxon>Didymellaceae</taxon>
        <taxon>Epicoccum</taxon>
    </lineage>
</organism>
<dbReference type="Proteomes" id="UP000193240">
    <property type="component" value="Unassembled WGS sequence"/>
</dbReference>
<dbReference type="InParanoid" id="A0A1Y2LQX8"/>
<evidence type="ECO:0000313" key="1">
    <source>
        <dbReference type="EMBL" id="OSS46344.1"/>
    </source>
</evidence>
<name>A0A1Y2LQX8_EPING</name>
<gene>
    <name evidence="1" type="ORF">B5807_08652</name>
</gene>
<evidence type="ECO:0000313" key="2">
    <source>
        <dbReference type="Proteomes" id="UP000193240"/>
    </source>
</evidence>
<reference evidence="1 2" key="1">
    <citation type="journal article" date="2017" name="Genome Announc.">
        <title>Genome sequence of the saprophytic ascomycete Epicoccum nigrum ICMP 19927 strain isolated from New Zealand.</title>
        <authorList>
            <person name="Fokin M."/>
            <person name="Fleetwood D."/>
            <person name="Weir B.S."/>
            <person name="Villas-Boas S.G."/>
        </authorList>
    </citation>
    <scope>NUCLEOTIDE SEQUENCE [LARGE SCALE GENOMIC DNA]</scope>
    <source>
        <strain evidence="1 2">ICMP 19927</strain>
    </source>
</reference>
<dbReference type="EMBL" id="KZ107851">
    <property type="protein sequence ID" value="OSS46344.1"/>
    <property type="molecule type" value="Genomic_DNA"/>
</dbReference>
<keyword evidence="2" id="KW-1185">Reference proteome</keyword>
<protein>
    <submittedName>
        <fullName evidence="1">Uncharacterized protein</fullName>
    </submittedName>
</protein>